<keyword evidence="2" id="KW-1185">Reference proteome</keyword>
<comment type="caution">
    <text evidence="1">The sequence shown here is derived from an EMBL/GenBank/DDBJ whole genome shotgun (WGS) entry which is preliminary data.</text>
</comment>
<sequence>MTRPVLVLRRSNCVRSKLGFKELPGLSANLEQLSSSAGFPIDLIIGAPAFKYGAVRVDYRKQLISFGPSGSLGKCAAPIPLTIVSDIPMVEAEIRTMPNADLVKLKLVVDLGTRHQALMIGGPFVRSEAGKALIASGKVQQVGHGTGGQVQGSVAAVAELRLGGTVFPGVEAALSSGVKAFEIGLFDGSLGVPFWKAGTITFDYPAKTLCIER</sequence>
<gene>
    <name evidence="1" type="ORF">LL253_16200</name>
</gene>
<dbReference type="Proteomes" id="UP001198830">
    <property type="component" value="Unassembled WGS sequence"/>
</dbReference>
<protein>
    <submittedName>
        <fullName evidence="1">Uncharacterized protein</fullName>
    </submittedName>
</protein>
<evidence type="ECO:0000313" key="2">
    <source>
        <dbReference type="Proteomes" id="UP001198830"/>
    </source>
</evidence>
<dbReference type="RefSeq" id="WP_228227836.1">
    <property type="nucleotide sequence ID" value="NZ_JAJGNP010000017.1"/>
</dbReference>
<proteinExistence type="predicted"/>
<organism evidence="1 2">
    <name type="scientific">Sphingobium soli</name>
    <dbReference type="NCBI Taxonomy" id="1591116"/>
    <lineage>
        <taxon>Bacteria</taxon>
        <taxon>Pseudomonadati</taxon>
        <taxon>Pseudomonadota</taxon>
        <taxon>Alphaproteobacteria</taxon>
        <taxon>Sphingomonadales</taxon>
        <taxon>Sphingomonadaceae</taxon>
        <taxon>Sphingobium</taxon>
    </lineage>
</organism>
<reference evidence="1 2" key="1">
    <citation type="submission" date="2021-10" db="EMBL/GenBank/DDBJ databases">
        <title>The diversity and Nitrogen Metabolism of Culturable Nitrate-Utilizing Bacteria Within the Oxygen Minimum Zone of the Changjiang (Yangtze River)Estuary.</title>
        <authorList>
            <person name="Zhang D."/>
            <person name="Zheng J."/>
            <person name="Liu S."/>
            <person name="He W."/>
        </authorList>
    </citation>
    <scope>NUCLEOTIDE SEQUENCE [LARGE SCALE GENOMIC DNA]</scope>
    <source>
        <strain evidence="1 2">FXH275-2</strain>
    </source>
</reference>
<accession>A0ABS8H6P0</accession>
<dbReference type="EMBL" id="JAJGNP010000017">
    <property type="protein sequence ID" value="MCC4234219.1"/>
    <property type="molecule type" value="Genomic_DNA"/>
</dbReference>
<evidence type="ECO:0000313" key="1">
    <source>
        <dbReference type="EMBL" id="MCC4234219.1"/>
    </source>
</evidence>
<name>A0ABS8H6P0_9SPHN</name>